<evidence type="ECO:0000256" key="3">
    <source>
        <dbReference type="SAM" id="Coils"/>
    </source>
</evidence>
<organism evidence="5 6">
    <name type="scientific">Gilliamella bombicola</name>
    <dbReference type="NCBI Taxonomy" id="1798182"/>
    <lineage>
        <taxon>Bacteria</taxon>
        <taxon>Pseudomonadati</taxon>
        <taxon>Pseudomonadota</taxon>
        <taxon>Gammaproteobacteria</taxon>
        <taxon>Orbales</taxon>
        <taxon>Orbaceae</taxon>
        <taxon>Gilliamella</taxon>
    </lineage>
</organism>
<keyword evidence="6" id="KW-1185">Reference proteome</keyword>
<dbReference type="Gene3D" id="3.30.910.20">
    <property type="entry name" value="Skp domain"/>
    <property type="match status" value="1"/>
</dbReference>
<feature type="chain" id="PRO_5008689577" evidence="4">
    <location>
        <begin position="23"/>
        <end position="162"/>
    </location>
</feature>
<keyword evidence="3" id="KW-0175">Coiled coil</keyword>
<evidence type="ECO:0000313" key="5">
    <source>
        <dbReference type="EMBL" id="SCC11821.1"/>
    </source>
</evidence>
<dbReference type="Proteomes" id="UP000199670">
    <property type="component" value="Unassembled WGS sequence"/>
</dbReference>
<dbReference type="RefSeq" id="WP_160402096.1">
    <property type="nucleotide sequence ID" value="NZ_FMAQ01000006.1"/>
</dbReference>
<dbReference type="EMBL" id="FMAQ01000006">
    <property type="protein sequence ID" value="SCC11821.1"/>
    <property type="molecule type" value="Genomic_DNA"/>
</dbReference>
<proteinExistence type="inferred from homology"/>
<dbReference type="InterPro" id="IPR005632">
    <property type="entry name" value="Chaperone_Skp"/>
</dbReference>
<evidence type="ECO:0000256" key="1">
    <source>
        <dbReference type="ARBA" id="ARBA00022729"/>
    </source>
</evidence>
<dbReference type="GO" id="GO:0050821">
    <property type="term" value="P:protein stabilization"/>
    <property type="evidence" value="ECO:0007669"/>
    <property type="project" value="TreeGrafter"/>
</dbReference>
<dbReference type="SUPFAM" id="SSF111384">
    <property type="entry name" value="OmpH-like"/>
    <property type="match status" value="1"/>
</dbReference>
<evidence type="ECO:0000256" key="2">
    <source>
        <dbReference type="PIRNR" id="PIRNR002094"/>
    </source>
</evidence>
<dbReference type="SMART" id="SM00935">
    <property type="entry name" value="OmpH"/>
    <property type="match status" value="1"/>
</dbReference>
<protein>
    <submittedName>
        <fullName evidence="5">Periplasmic chaperone for outer membrane proteins Skp</fullName>
    </submittedName>
</protein>
<dbReference type="GO" id="GO:0005829">
    <property type="term" value="C:cytosol"/>
    <property type="evidence" value="ECO:0007669"/>
    <property type="project" value="TreeGrafter"/>
</dbReference>
<name>A0A1C4BY56_9GAMM</name>
<reference evidence="6" key="1">
    <citation type="submission" date="2016-08" db="EMBL/GenBank/DDBJ databases">
        <authorList>
            <person name="Varghese N."/>
            <person name="Submissions Spin"/>
        </authorList>
    </citation>
    <scope>NUCLEOTIDE SEQUENCE [LARGE SCALE GENOMIC DNA]</scope>
    <source>
        <strain evidence="6">R-53248</strain>
    </source>
</reference>
<dbReference type="AlphaFoldDB" id="A0A1C4BY56"/>
<accession>A0A1C4BY56</accession>
<feature type="signal peptide" evidence="4">
    <location>
        <begin position="1"/>
        <end position="22"/>
    </location>
</feature>
<evidence type="ECO:0000256" key="4">
    <source>
        <dbReference type="SAM" id="SignalP"/>
    </source>
</evidence>
<feature type="coiled-coil region" evidence="3">
    <location>
        <begin position="49"/>
        <end position="76"/>
    </location>
</feature>
<sequence length="162" mass="17912">MKKIIAVLGISAALLFAGFANAEVKLGVINVESVLERMPQRESVRKMLKNEFEARANSLQEEEKKSKEAIARLKKDGLTLSSSEKAKLNKVISDFESKADAFSVDYQKRQKEEAEKLFTKIQEAVKDIVATEGYDVILSAGATLFASDAVDISDKVLEKVKN</sequence>
<gene>
    <name evidence="5" type="ORF">GA0061081_10654</name>
</gene>
<dbReference type="Pfam" id="PF03938">
    <property type="entry name" value="OmpH"/>
    <property type="match status" value="1"/>
</dbReference>
<dbReference type="PANTHER" id="PTHR35089">
    <property type="entry name" value="CHAPERONE PROTEIN SKP"/>
    <property type="match status" value="1"/>
</dbReference>
<dbReference type="STRING" id="1798182.GA0061081_10654"/>
<dbReference type="GO" id="GO:0051082">
    <property type="term" value="F:unfolded protein binding"/>
    <property type="evidence" value="ECO:0007669"/>
    <property type="project" value="InterPro"/>
</dbReference>
<dbReference type="PIRSF" id="PIRSF002094">
    <property type="entry name" value="OMP26_Skp"/>
    <property type="match status" value="1"/>
</dbReference>
<dbReference type="PANTHER" id="PTHR35089:SF1">
    <property type="entry name" value="CHAPERONE PROTEIN SKP"/>
    <property type="match status" value="1"/>
</dbReference>
<comment type="similarity">
    <text evidence="2">Belongs to the skp family.</text>
</comment>
<keyword evidence="1 4" id="KW-0732">Signal</keyword>
<evidence type="ECO:0000313" key="6">
    <source>
        <dbReference type="Proteomes" id="UP000199670"/>
    </source>
</evidence>
<dbReference type="InterPro" id="IPR024930">
    <property type="entry name" value="Skp_dom_sf"/>
</dbReference>